<sequence length="316" mass="31929">MAPSAPPRHVFVENVGGGVALISLYRPPVNAMNGAVWEQLLAALAACEAAAADGRPPPVTPPLPPGASRAAFSTPDAKAAASPTRAIIFTSALPRPIFTAGNDISELHVPSTSRIRFDGFWVTSATFLARLYASPLHTVAAVAGACPAGGTALALACDERVAAAGGGTALGLNEVALGIPVPAMWARLLARVVGWAPAEALLRGGVMLPAAAAAKTGLVDELVEPGAPAGGRGAGEAVVTAALRRARRQLRLADPGRVATKSALRGGFAAEWAVDAPADASRVWGLLTQPAVVATLGRVLAQLAGRKGDTRGRGKL</sequence>
<gene>
    <name evidence="2" type="ORF">BU14_0855s0002</name>
</gene>
<evidence type="ECO:0000256" key="1">
    <source>
        <dbReference type="SAM" id="MobiDB-lite"/>
    </source>
</evidence>
<feature type="region of interest" description="Disordered" evidence="1">
    <location>
        <begin position="54"/>
        <end position="75"/>
    </location>
</feature>
<dbReference type="CDD" id="cd06558">
    <property type="entry name" value="crotonase-like"/>
    <property type="match status" value="1"/>
</dbReference>
<reference evidence="2 3" key="1">
    <citation type="submission" date="2017-03" db="EMBL/GenBank/DDBJ databases">
        <title>WGS assembly of Porphyra umbilicalis.</title>
        <authorList>
            <person name="Brawley S.H."/>
            <person name="Blouin N.A."/>
            <person name="Ficko-Blean E."/>
            <person name="Wheeler G.L."/>
            <person name="Lohr M."/>
            <person name="Goodson H.V."/>
            <person name="Jenkins J.W."/>
            <person name="Blaby-Haas C.E."/>
            <person name="Helliwell K.E."/>
            <person name="Chan C."/>
            <person name="Marriage T."/>
            <person name="Bhattacharya D."/>
            <person name="Klein A.S."/>
            <person name="Badis Y."/>
            <person name="Brodie J."/>
            <person name="Cao Y."/>
            <person name="Collen J."/>
            <person name="Dittami S.M."/>
            <person name="Gachon C.M."/>
            <person name="Green B.R."/>
            <person name="Karpowicz S."/>
            <person name="Kim J.W."/>
            <person name="Kudahl U."/>
            <person name="Lin S."/>
            <person name="Michel G."/>
            <person name="Mittag M."/>
            <person name="Olson B.J."/>
            <person name="Pangilinan J."/>
            <person name="Peng Y."/>
            <person name="Qiu H."/>
            <person name="Shu S."/>
            <person name="Singer J.T."/>
            <person name="Smith A.G."/>
            <person name="Sprecher B.N."/>
            <person name="Wagner V."/>
            <person name="Wang W."/>
            <person name="Wang Z.-Y."/>
            <person name="Yan J."/>
            <person name="Yarish C."/>
            <person name="Zoeuner-Riek S."/>
            <person name="Zhuang Y."/>
            <person name="Zou Y."/>
            <person name="Lindquist E.A."/>
            <person name="Grimwood J."/>
            <person name="Barry K."/>
            <person name="Rokhsar D.S."/>
            <person name="Schmutz J."/>
            <person name="Stiller J.W."/>
            <person name="Grossman A.R."/>
            <person name="Prochnik S.E."/>
        </authorList>
    </citation>
    <scope>NUCLEOTIDE SEQUENCE [LARGE SCALE GENOMIC DNA]</scope>
    <source>
        <strain evidence="2">4086291</strain>
    </source>
</reference>
<evidence type="ECO:0000313" key="2">
    <source>
        <dbReference type="EMBL" id="OSX70206.1"/>
    </source>
</evidence>
<name>A0A1X6NNZ3_PORUM</name>
<dbReference type="Proteomes" id="UP000218209">
    <property type="component" value="Unassembled WGS sequence"/>
</dbReference>
<organism evidence="2 3">
    <name type="scientific">Porphyra umbilicalis</name>
    <name type="common">Purple laver</name>
    <name type="synonym">Red alga</name>
    <dbReference type="NCBI Taxonomy" id="2786"/>
    <lineage>
        <taxon>Eukaryota</taxon>
        <taxon>Rhodophyta</taxon>
        <taxon>Bangiophyceae</taxon>
        <taxon>Bangiales</taxon>
        <taxon>Bangiaceae</taxon>
        <taxon>Porphyra</taxon>
    </lineage>
</organism>
<dbReference type="Gene3D" id="3.90.226.10">
    <property type="entry name" value="2-enoyl-CoA Hydratase, Chain A, domain 1"/>
    <property type="match status" value="1"/>
</dbReference>
<dbReference type="InterPro" id="IPR001753">
    <property type="entry name" value="Enoyl-CoA_hydra/iso"/>
</dbReference>
<dbReference type="InterPro" id="IPR029045">
    <property type="entry name" value="ClpP/crotonase-like_dom_sf"/>
</dbReference>
<dbReference type="AlphaFoldDB" id="A0A1X6NNZ3"/>
<keyword evidence="3" id="KW-1185">Reference proteome</keyword>
<accession>A0A1X6NNZ3</accession>
<protein>
    <submittedName>
        <fullName evidence="2">Uncharacterized protein</fullName>
    </submittedName>
</protein>
<dbReference type="PANTHER" id="PTHR11941:SF45">
    <property type="entry name" value="ENOYL-COA DELTA ISOMERASE 1, MITOCHONDRIAL"/>
    <property type="match status" value="1"/>
</dbReference>
<dbReference type="SUPFAM" id="SSF52096">
    <property type="entry name" value="ClpP/crotonase"/>
    <property type="match status" value="1"/>
</dbReference>
<dbReference type="GO" id="GO:0005739">
    <property type="term" value="C:mitochondrion"/>
    <property type="evidence" value="ECO:0007669"/>
    <property type="project" value="TreeGrafter"/>
</dbReference>
<dbReference type="OrthoDB" id="410701at2759"/>
<feature type="compositionally biased region" description="Pro residues" evidence="1">
    <location>
        <begin position="55"/>
        <end position="65"/>
    </location>
</feature>
<dbReference type="EMBL" id="KV919294">
    <property type="protein sequence ID" value="OSX70206.1"/>
    <property type="molecule type" value="Genomic_DNA"/>
</dbReference>
<evidence type="ECO:0000313" key="3">
    <source>
        <dbReference type="Proteomes" id="UP000218209"/>
    </source>
</evidence>
<dbReference type="PANTHER" id="PTHR11941">
    <property type="entry name" value="ENOYL-COA HYDRATASE-RELATED"/>
    <property type="match status" value="1"/>
</dbReference>
<dbReference type="Pfam" id="PF00378">
    <property type="entry name" value="ECH_1"/>
    <property type="match status" value="1"/>
</dbReference>
<dbReference type="GO" id="GO:0006635">
    <property type="term" value="P:fatty acid beta-oxidation"/>
    <property type="evidence" value="ECO:0007669"/>
    <property type="project" value="TreeGrafter"/>
</dbReference>
<proteinExistence type="predicted"/>